<feature type="non-terminal residue" evidence="1">
    <location>
        <position position="1"/>
    </location>
</feature>
<evidence type="ECO:0000313" key="1">
    <source>
        <dbReference type="EMBL" id="GAG22859.1"/>
    </source>
</evidence>
<comment type="caution">
    <text evidence="1">The sequence shown here is derived from an EMBL/GenBank/DDBJ whole genome shotgun (WGS) entry which is preliminary data.</text>
</comment>
<proteinExistence type="predicted"/>
<accession>X0VWQ2</accession>
<protein>
    <submittedName>
        <fullName evidence="1">Uncharacterized protein</fullName>
    </submittedName>
</protein>
<name>X0VWQ2_9ZZZZ</name>
<dbReference type="AlphaFoldDB" id="X0VWQ2"/>
<gene>
    <name evidence="1" type="ORF">S01H1_49510</name>
</gene>
<dbReference type="EMBL" id="BARS01031856">
    <property type="protein sequence ID" value="GAG22859.1"/>
    <property type="molecule type" value="Genomic_DNA"/>
</dbReference>
<reference evidence="1" key="1">
    <citation type="journal article" date="2014" name="Front. Microbiol.">
        <title>High frequency of phylogenetically diverse reductive dehalogenase-homologous genes in deep subseafloor sedimentary metagenomes.</title>
        <authorList>
            <person name="Kawai M."/>
            <person name="Futagami T."/>
            <person name="Toyoda A."/>
            <person name="Takaki Y."/>
            <person name="Nishi S."/>
            <person name="Hori S."/>
            <person name="Arai W."/>
            <person name="Tsubouchi T."/>
            <person name="Morono Y."/>
            <person name="Uchiyama I."/>
            <person name="Ito T."/>
            <person name="Fujiyama A."/>
            <person name="Inagaki F."/>
            <person name="Takami H."/>
        </authorList>
    </citation>
    <scope>NUCLEOTIDE SEQUENCE</scope>
    <source>
        <strain evidence="1">Expedition CK06-06</strain>
    </source>
</reference>
<sequence>SGECVIRSDLVDLLLVDGFGVVKESTNQR</sequence>
<organism evidence="1">
    <name type="scientific">marine sediment metagenome</name>
    <dbReference type="NCBI Taxonomy" id="412755"/>
    <lineage>
        <taxon>unclassified sequences</taxon>
        <taxon>metagenomes</taxon>
        <taxon>ecological metagenomes</taxon>
    </lineage>
</organism>